<gene>
    <name evidence="2" type="ORF">HPP92_010582</name>
</gene>
<proteinExistence type="predicted"/>
<evidence type="ECO:0000256" key="1">
    <source>
        <dbReference type="SAM" id="MobiDB-lite"/>
    </source>
</evidence>
<feature type="region of interest" description="Disordered" evidence="1">
    <location>
        <begin position="44"/>
        <end position="67"/>
    </location>
</feature>
<reference evidence="2 3" key="1">
    <citation type="journal article" date="2020" name="Nat. Food">
        <title>A phased Vanilla planifolia genome enables genetic improvement of flavour and production.</title>
        <authorList>
            <person name="Hasing T."/>
            <person name="Tang H."/>
            <person name="Brym M."/>
            <person name="Khazi F."/>
            <person name="Huang T."/>
            <person name="Chambers A.H."/>
        </authorList>
    </citation>
    <scope>NUCLEOTIDE SEQUENCE [LARGE SCALE GENOMIC DNA]</scope>
    <source>
        <tissue evidence="2">Leaf</tissue>
    </source>
</reference>
<evidence type="ECO:0000313" key="2">
    <source>
        <dbReference type="EMBL" id="KAG0482498.1"/>
    </source>
</evidence>
<accession>A0A835V2M6</accession>
<dbReference type="AlphaFoldDB" id="A0A835V2M6"/>
<dbReference type="EMBL" id="JADCNM010000005">
    <property type="protein sequence ID" value="KAG0482498.1"/>
    <property type="molecule type" value="Genomic_DNA"/>
</dbReference>
<comment type="caution">
    <text evidence="2">The sequence shown here is derived from an EMBL/GenBank/DDBJ whole genome shotgun (WGS) entry which is preliminary data.</text>
</comment>
<organism evidence="2 3">
    <name type="scientific">Vanilla planifolia</name>
    <name type="common">Vanilla</name>
    <dbReference type="NCBI Taxonomy" id="51239"/>
    <lineage>
        <taxon>Eukaryota</taxon>
        <taxon>Viridiplantae</taxon>
        <taxon>Streptophyta</taxon>
        <taxon>Embryophyta</taxon>
        <taxon>Tracheophyta</taxon>
        <taxon>Spermatophyta</taxon>
        <taxon>Magnoliopsida</taxon>
        <taxon>Liliopsida</taxon>
        <taxon>Asparagales</taxon>
        <taxon>Orchidaceae</taxon>
        <taxon>Vanilloideae</taxon>
        <taxon>Vanilleae</taxon>
        <taxon>Vanilla</taxon>
    </lineage>
</organism>
<evidence type="ECO:0000313" key="3">
    <source>
        <dbReference type="Proteomes" id="UP000639772"/>
    </source>
</evidence>
<name>A0A835V2M6_VANPL</name>
<sequence>MVRPAEKQREELSPVLGLIMAGEDRGNEEMSEKRNVARWVIQPSMMHSRPAGNGSQETTAHHLDYIN</sequence>
<dbReference type="Proteomes" id="UP000639772">
    <property type="component" value="Unassembled WGS sequence"/>
</dbReference>
<protein>
    <submittedName>
        <fullName evidence="2">Uncharacterized protein</fullName>
    </submittedName>
</protein>